<dbReference type="Proteomes" id="UP001152797">
    <property type="component" value="Unassembled WGS sequence"/>
</dbReference>
<evidence type="ECO:0000313" key="10">
    <source>
        <dbReference type="EMBL" id="CAL4758731.1"/>
    </source>
</evidence>
<name>A0A9P1FCC2_9DINO</name>
<keyword evidence="4" id="KW-0800">Toxin</keyword>
<evidence type="ECO:0000256" key="3">
    <source>
        <dbReference type="ARBA" id="ARBA00022525"/>
    </source>
</evidence>
<dbReference type="InterPro" id="IPR001343">
    <property type="entry name" value="Hemolysn_Ca-bd"/>
</dbReference>
<sequence length="748" mass="79219">MGDSYTDETLPVFGIPNWVETLVAADRIDAGPFASFPNGDPRHGVFGQSYTYNFALGRWLFDPVQSILLGLKPEELFSDITSNYSDGLAYATNNGNHPVQMVFSNYPDLGTMPMSSFLTQTQKDNLRPWIDALNVFIDLTAAQYNAPVVDLHSWWEDVRSAGGTTIYGNFVPASEWFVVDGLHPTAIAQAAWAERIVDAMNTRGAGLEPLSEKEMVHYSGLDPNDAPVAHAGGTYSILTGEGLTLNASASSDADPLDTLTYRWDINGDGNYNDATTVSPTLSWSQLQTLGIAAGNSYNVRVEVSDGFAVNGQTVSSATTLTVLEPAIPNIGGPYSGDEGSAIPLSASASVGASLYEWDLDNDGQYDDAVGENVNFNATDNGVFTIGLRINGVGGPTDSTTVSVNNLASTASIAGTAAIYRGEEVTFTLSASDASSVDQAGLFNFEIDWDGNGTVDETLLGVPSGTTVQHAFPSLTSNNIQVRATDKDGSTGGFSQLPITVTPHVLRDDGFGNTDLIYGGAPGFDAVFVLGQAPGMSIYFQVENAIATNRLEYFGSAITGRVILHGYGFTDILAGELGPGNVMEIYGGDGDDIIVGGSLGDFLYGGNGNDILIGGTRATDGDDYLSGGEGRDSLYGYLGADTLDGGGGEDLLVSDHFLFSDQHSAIQSIHEEWKSARPYSERVSNIQGITSTGVNGPWTLQPGVTIVDDGAEDTLIGGIGDLDWFFYDFSQDLLGDTIELDEEETDTNP</sequence>
<dbReference type="GO" id="GO:0005576">
    <property type="term" value="C:extracellular region"/>
    <property type="evidence" value="ECO:0007669"/>
    <property type="project" value="UniProtKB-SubCell"/>
</dbReference>
<proteinExistence type="predicted"/>
<organism evidence="8">
    <name type="scientific">Cladocopium goreaui</name>
    <dbReference type="NCBI Taxonomy" id="2562237"/>
    <lineage>
        <taxon>Eukaryota</taxon>
        <taxon>Sar</taxon>
        <taxon>Alveolata</taxon>
        <taxon>Dinophyceae</taxon>
        <taxon>Suessiales</taxon>
        <taxon>Symbiodiniaceae</taxon>
        <taxon>Cladocopium</taxon>
    </lineage>
</organism>
<keyword evidence="11" id="KW-1185">Reference proteome</keyword>
<evidence type="ECO:0000256" key="5">
    <source>
        <dbReference type="ARBA" id="ARBA00022737"/>
    </source>
</evidence>
<dbReference type="InterPro" id="IPR018511">
    <property type="entry name" value="Hemolysin-typ_Ca-bd_CS"/>
</dbReference>
<keyword evidence="6" id="KW-0843">Virulence</keyword>
<keyword evidence="3" id="KW-0964">Secreted</keyword>
<dbReference type="InterPro" id="IPR050557">
    <property type="entry name" value="RTX_toxin/Mannuronan_C5-epim"/>
</dbReference>
<dbReference type="EMBL" id="CAMXCT030000001">
    <property type="protein sequence ID" value="CAL4758731.1"/>
    <property type="molecule type" value="Genomic_DNA"/>
</dbReference>
<comment type="caution">
    <text evidence="8">The sequence shown here is derived from an EMBL/GenBank/DDBJ whole genome shotgun (WGS) entry which is preliminary data.</text>
</comment>
<dbReference type="PANTHER" id="PTHR38340:SF1">
    <property type="entry name" value="S-LAYER PROTEIN"/>
    <property type="match status" value="1"/>
</dbReference>
<dbReference type="GO" id="GO:0090729">
    <property type="term" value="F:toxin activity"/>
    <property type="evidence" value="ECO:0007669"/>
    <property type="project" value="UniProtKB-KW"/>
</dbReference>
<dbReference type="InterPro" id="IPR003995">
    <property type="entry name" value="RTX_toxin_determinant-A"/>
</dbReference>
<dbReference type="InterPro" id="IPR036514">
    <property type="entry name" value="SGNH_hydro_sf"/>
</dbReference>
<dbReference type="InterPro" id="IPR035986">
    <property type="entry name" value="PKD_dom_sf"/>
</dbReference>
<dbReference type="EMBL" id="CAMXCT020000001">
    <property type="protein sequence ID" value="CAL1124794.1"/>
    <property type="molecule type" value="Genomic_DNA"/>
</dbReference>
<protein>
    <submittedName>
        <fullName evidence="10">Hemolysin, chromosomal</fullName>
    </submittedName>
</protein>
<keyword evidence="7" id="KW-0472">Membrane</keyword>
<keyword evidence="5" id="KW-0677">Repeat</keyword>
<dbReference type="PRINTS" id="PR01488">
    <property type="entry name" value="RTXTOXINA"/>
</dbReference>
<dbReference type="Gene3D" id="2.150.10.10">
    <property type="entry name" value="Serralysin-like metalloprotease, C-terminal"/>
    <property type="match status" value="1"/>
</dbReference>
<dbReference type="EMBL" id="CAMXCT010000001">
    <property type="protein sequence ID" value="CAI3971419.1"/>
    <property type="molecule type" value="Genomic_DNA"/>
</dbReference>
<dbReference type="PROSITE" id="PS00330">
    <property type="entry name" value="HEMOLYSIN_CALCIUM"/>
    <property type="match status" value="1"/>
</dbReference>
<dbReference type="GO" id="GO:0005509">
    <property type="term" value="F:calcium ion binding"/>
    <property type="evidence" value="ECO:0007669"/>
    <property type="project" value="InterPro"/>
</dbReference>
<evidence type="ECO:0000256" key="4">
    <source>
        <dbReference type="ARBA" id="ARBA00022656"/>
    </source>
</evidence>
<dbReference type="Pfam" id="PF00353">
    <property type="entry name" value="HemolysinCabind"/>
    <property type="match status" value="2"/>
</dbReference>
<dbReference type="SUPFAM" id="SSF52266">
    <property type="entry name" value="SGNH hydrolase"/>
    <property type="match status" value="1"/>
</dbReference>
<comment type="subcellular location">
    <subcellularLocation>
        <location evidence="1">Membrane</location>
    </subcellularLocation>
    <subcellularLocation>
        <location evidence="2">Secreted</location>
    </subcellularLocation>
</comment>
<accession>A0A9P1FCC2</accession>
<evidence type="ECO:0000256" key="6">
    <source>
        <dbReference type="ARBA" id="ARBA00023026"/>
    </source>
</evidence>
<dbReference type="PRINTS" id="PR00313">
    <property type="entry name" value="CABNDNGRPT"/>
</dbReference>
<dbReference type="SUPFAM" id="SSF51120">
    <property type="entry name" value="beta-Roll"/>
    <property type="match status" value="1"/>
</dbReference>
<reference evidence="8" key="1">
    <citation type="submission" date="2022-10" db="EMBL/GenBank/DDBJ databases">
        <authorList>
            <person name="Chen Y."/>
            <person name="Dougan E. K."/>
            <person name="Chan C."/>
            <person name="Rhodes N."/>
            <person name="Thang M."/>
        </authorList>
    </citation>
    <scope>NUCLEOTIDE SEQUENCE</scope>
</reference>
<gene>
    <name evidence="8" type="ORF">C1SCF055_LOCUS9</name>
</gene>
<evidence type="ECO:0000256" key="2">
    <source>
        <dbReference type="ARBA" id="ARBA00004613"/>
    </source>
</evidence>
<evidence type="ECO:0000313" key="11">
    <source>
        <dbReference type="Proteomes" id="UP001152797"/>
    </source>
</evidence>
<dbReference type="GO" id="GO:0016020">
    <property type="term" value="C:membrane"/>
    <property type="evidence" value="ECO:0007669"/>
    <property type="project" value="UniProtKB-SubCell"/>
</dbReference>
<evidence type="ECO:0000313" key="9">
    <source>
        <dbReference type="EMBL" id="CAL1124794.1"/>
    </source>
</evidence>
<dbReference type="InterPro" id="IPR013783">
    <property type="entry name" value="Ig-like_fold"/>
</dbReference>
<dbReference type="Gene3D" id="2.60.40.10">
    <property type="entry name" value="Immunoglobulins"/>
    <property type="match status" value="3"/>
</dbReference>
<dbReference type="Gene3D" id="3.40.50.1110">
    <property type="entry name" value="SGNH hydrolase"/>
    <property type="match status" value="1"/>
</dbReference>
<dbReference type="PANTHER" id="PTHR38340">
    <property type="entry name" value="S-LAYER PROTEIN"/>
    <property type="match status" value="1"/>
</dbReference>
<dbReference type="AlphaFoldDB" id="A0A9P1FCC2"/>
<evidence type="ECO:0000256" key="7">
    <source>
        <dbReference type="ARBA" id="ARBA00023136"/>
    </source>
</evidence>
<dbReference type="SUPFAM" id="SSF49299">
    <property type="entry name" value="PKD domain"/>
    <property type="match status" value="1"/>
</dbReference>
<evidence type="ECO:0000313" key="8">
    <source>
        <dbReference type="EMBL" id="CAI3971419.1"/>
    </source>
</evidence>
<reference evidence="9" key="2">
    <citation type="submission" date="2024-04" db="EMBL/GenBank/DDBJ databases">
        <authorList>
            <person name="Chen Y."/>
            <person name="Shah S."/>
            <person name="Dougan E. K."/>
            <person name="Thang M."/>
            <person name="Chan C."/>
        </authorList>
    </citation>
    <scope>NUCLEOTIDE SEQUENCE [LARGE SCALE GENOMIC DNA]</scope>
</reference>
<dbReference type="InterPro" id="IPR011049">
    <property type="entry name" value="Serralysin-like_metalloprot_C"/>
</dbReference>
<evidence type="ECO:0000256" key="1">
    <source>
        <dbReference type="ARBA" id="ARBA00004370"/>
    </source>
</evidence>